<keyword evidence="3" id="KW-1185">Reference proteome</keyword>
<feature type="transmembrane region" description="Helical" evidence="1">
    <location>
        <begin position="171"/>
        <end position="192"/>
    </location>
</feature>
<dbReference type="Proteomes" id="UP000003011">
    <property type="component" value="Unassembled WGS sequence"/>
</dbReference>
<dbReference type="HOGENOM" id="CLU_111451_0_0_9"/>
<dbReference type="InterPro" id="IPR021359">
    <property type="entry name" value="DUF2812"/>
</dbReference>
<sequence length="209" mass="24292">MKNMKKIRFFLDPISELEVWLNKMAKKGYRLKTINNFIYDFEKTDKDYSYSTQFIGTNSSKENNGYIQMLKENGARVYRAPLNQGNIAFGKFRLRLYAHGDGKIANSFQGYNKEILVVENDGKEPQKLLTNKSDLAEQYKDIRNAYLQGFIMLFTLFALCVYKLYDSNFEVSKIVLSGLIGLVTLIIAMILFKAQKNYNKYKKESDLID</sequence>
<dbReference type="eggNOG" id="ENOG502ZAIC">
    <property type="taxonomic scope" value="Bacteria"/>
</dbReference>
<accession>G5GK67</accession>
<reference evidence="2 3" key="1">
    <citation type="submission" date="2011-08" db="EMBL/GenBank/DDBJ databases">
        <title>The Genome Sequence of Johnsonella ignava ATCC 51276.</title>
        <authorList>
            <consortium name="The Broad Institute Genome Sequencing Platform"/>
            <person name="Earl A."/>
            <person name="Ward D."/>
            <person name="Feldgarden M."/>
            <person name="Gevers D."/>
            <person name="Izard J."/>
            <person name="Blanton J.M."/>
            <person name="Baranova O.V."/>
            <person name="Dewhirst F.E."/>
            <person name="Young S.K."/>
            <person name="Zeng Q."/>
            <person name="Gargeya S."/>
            <person name="Fitzgerald M."/>
            <person name="Haas B."/>
            <person name="Abouelleil A."/>
            <person name="Alvarado L."/>
            <person name="Arachchi H.M."/>
            <person name="Berlin A."/>
            <person name="Brown A."/>
            <person name="Chapman S.B."/>
            <person name="Chen Z."/>
            <person name="Dunbar C."/>
            <person name="Freedman E."/>
            <person name="Gearin G."/>
            <person name="Gellesch M."/>
            <person name="Goldberg J."/>
            <person name="Griggs A."/>
            <person name="Gujja S."/>
            <person name="Heiman D."/>
            <person name="Howarth C."/>
            <person name="Larson L."/>
            <person name="Lui A."/>
            <person name="MacDonald P.J.P."/>
            <person name="Montmayeur A."/>
            <person name="Murphy C."/>
            <person name="Neiman D."/>
            <person name="Pearson M."/>
            <person name="Priest M."/>
            <person name="Roberts A."/>
            <person name="Saif S."/>
            <person name="Shea T."/>
            <person name="Shenoy N."/>
            <person name="Sisk P."/>
            <person name="Stolte C."/>
            <person name="Sykes S."/>
            <person name="Wortman J."/>
            <person name="Nusbaum C."/>
            <person name="Birren B."/>
        </authorList>
    </citation>
    <scope>NUCLEOTIDE SEQUENCE [LARGE SCALE GENOMIC DNA]</scope>
    <source>
        <strain evidence="2 3">ATCC 51276</strain>
    </source>
</reference>
<evidence type="ECO:0000256" key="1">
    <source>
        <dbReference type="SAM" id="Phobius"/>
    </source>
</evidence>
<proteinExistence type="predicted"/>
<evidence type="ECO:0000313" key="2">
    <source>
        <dbReference type="EMBL" id="EHI54945.1"/>
    </source>
</evidence>
<dbReference type="Pfam" id="PF11193">
    <property type="entry name" value="DUF2812"/>
    <property type="match status" value="1"/>
</dbReference>
<keyword evidence="1" id="KW-0472">Membrane</keyword>
<keyword evidence="1" id="KW-1133">Transmembrane helix</keyword>
<comment type="caution">
    <text evidence="2">The sequence shown here is derived from an EMBL/GenBank/DDBJ whole genome shotgun (WGS) entry which is preliminary data.</text>
</comment>
<protein>
    <recommendedName>
        <fullName evidence="4">DUF2812 domain-containing protein</fullName>
    </recommendedName>
</protein>
<evidence type="ECO:0000313" key="3">
    <source>
        <dbReference type="Proteomes" id="UP000003011"/>
    </source>
</evidence>
<gene>
    <name evidence="2" type="ORF">HMPREF9333_01958</name>
</gene>
<organism evidence="2 3">
    <name type="scientific">Johnsonella ignava ATCC 51276</name>
    <dbReference type="NCBI Taxonomy" id="679200"/>
    <lineage>
        <taxon>Bacteria</taxon>
        <taxon>Bacillati</taxon>
        <taxon>Bacillota</taxon>
        <taxon>Clostridia</taxon>
        <taxon>Lachnospirales</taxon>
        <taxon>Lachnospiraceae</taxon>
        <taxon>Johnsonella</taxon>
    </lineage>
</organism>
<feature type="transmembrane region" description="Helical" evidence="1">
    <location>
        <begin position="145"/>
        <end position="165"/>
    </location>
</feature>
<dbReference type="STRING" id="679200.HMPREF9333_01958"/>
<keyword evidence="1" id="KW-0812">Transmembrane</keyword>
<dbReference type="AlphaFoldDB" id="G5GK67"/>
<name>G5GK67_9FIRM</name>
<dbReference type="EMBL" id="ACZL01000032">
    <property type="protein sequence ID" value="EHI54945.1"/>
    <property type="molecule type" value="Genomic_DNA"/>
</dbReference>
<evidence type="ECO:0008006" key="4">
    <source>
        <dbReference type="Google" id="ProtNLM"/>
    </source>
</evidence>